<evidence type="ECO:0000256" key="2">
    <source>
        <dbReference type="ARBA" id="ARBA00007168"/>
    </source>
</evidence>
<comment type="subcellular location">
    <subcellularLocation>
        <location evidence="6">Cell membrane</location>
        <topology evidence="6">Multi-pass membrane protein</topology>
    </subcellularLocation>
    <subcellularLocation>
        <location evidence="1">Membrane</location>
        <topology evidence="1">Multi-pass membrane protein</topology>
    </subcellularLocation>
</comment>
<keyword evidence="4 6" id="KW-1133">Transmembrane helix</keyword>
<name>A0A433SVP9_ELYCH</name>
<feature type="non-terminal residue" evidence="7">
    <location>
        <position position="612"/>
    </location>
</feature>
<feature type="transmembrane region" description="Helical" evidence="6">
    <location>
        <begin position="435"/>
        <end position="456"/>
    </location>
</feature>
<dbReference type="STRING" id="188477.A0A433SVP9"/>
<feature type="transmembrane region" description="Helical" evidence="6">
    <location>
        <begin position="389"/>
        <end position="415"/>
    </location>
</feature>
<dbReference type="Pfam" id="PF04515">
    <property type="entry name" value="Choline_transpo"/>
    <property type="match status" value="1"/>
</dbReference>
<reference evidence="7 8" key="1">
    <citation type="submission" date="2019-01" db="EMBL/GenBank/DDBJ databases">
        <title>A draft genome assembly of the solar-powered sea slug Elysia chlorotica.</title>
        <authorList>
            <person name="Cai H."/>
            <person name="Li Q."/>
            <person name="Fang X."/>
            <person name="Li J."/>
            <person name="Curtis N.E."/>
            <person name="Altenburger A."/>
            <person name="Shibata T."/>
            <person name="Feng M."/>
            <person name="Maeda T."/>
            <person name="Schwartz J.A."/>
            <person name="Shigenobu S."/>
            <person name="Lundholm N."/>
            <person name="Nishiyama T."/>
            <person name="Yang H."/>
            <person name="Hasebe M."/>
            <person name="Li S."/>
            <person name="Pierce S.K."/>
            <person name="Wang J."/>
        </authorList>
    </citation>
    <scope>NUCLEOTIDE SEQUENCE [LARGE SCALE GENOMIC DNA]</scope>
    <source>
        <strain evidence="7">EC2010</strain>
        <tissue evidence="7">Whole organism of an adult</tissue>
    </source>
</reference>
<evidence type="ECO:0000313" key="7">
    <source>
        <dbReference type="EMBL" id="RUS73362.1"/>
    </source>
</evidence>
<sequence>MCCRCCRNGKDAKDEKGLLSTPRRNRGCTDIVVFLVFVFFVCGMIFIAAFSVNEGDPFRLVYGYDSFGNTCDADNSGKVIPGVRYAGWNLKGKPYLFFMDIRKPDESLRICVNTCPETLIEQPSVLYTVSQQTGSLLCRYDLSLSLYAFANRTLHGPCPVLPIYKSEPLLNRCVPTDLTKIENWLETDIANNIIAYLNKSNIFQKALRDLYESWNIIIALCFLAVAFSVVMVLIIRFLASVAVWLIVVLSVLTSLVGTAFLWWTFMSNKTKLDRDERERIPLLEVDIFSEGTFLTFSIIASVLTVILLVAIVAARRRLSQVSGLLQEAGNCVSGMPLLLIQPLWTFMLLLIFFINWVTVLAFLCTAEKPTVTENGYVTYHEYEVVTHFWWYHLVGLLWISEYIVACQSFVVSGAVGRWYFTRDKRQLGLPILGNIGRLIIFHQGSVALGSFIIPLLRFPRALFLFMSKKFNRSETRCTCLGLRYLNADLYTVVAVGGKNFCTSAKKSHHILTGNKLGLASLGSSAGFVFLLSKLIVMTGTASFSIFWFKGQRDFHFYAIPVLLVCVLSYFVAHCFISVYEMIVNALLLCFCEDRELNDGSTERPYFGSRNFM</sequence>
<feature type="transmembrane region" description="Helical" evidence="6">
    <location>
        <begin position="343"/>
        <end position="363"/>
    </location>
</feature>
<comment type="function">
    <text evidence="6">Choline transporter.</text>
</comment>
<proteinExistence type="inferred from homology"/>
<dbReference type="GO" id="GO:0005886">
    <property type="term" value="C:plasma membrane"/>
    <property type="evidence" value="ECO:0007669"/>
    <property type="project" value="UniProtKB-SubCell"/>
</dbReference>
<gene>
    <name evidence="7" type="ORF">EGW08_018881</name>
</gene>
<feature type="transmembrane region" description="Helical" evidence="6">
    <location>
        <begin position="242"/>
        <end position="265"/>
    </location>
</feature>
<dbReference type="Proteomes" id="UP000271974">
    <property type="component" value="Unassembled WGS sequence"/>
</dbReference>
<keyword evidence="8" id="KW-1185">Reference proteome</keyword>
<protein>
    <recommendedName>
        <fullName evidence="6">Choline transporter-like protein</fullName>
    </recommendedName>
</protein>
<comment type="similarity">
    <text evidence="2 6">Belongs to the CTL (choline transporter-like) family.</text>
</comment>
<dbReference type="AlphaFoldDB" id="A0A433SVP9"/>
<evidence type="ECO:0000256" key="1">
    <source>
        <dbReference type="ARBA" id="ARBA00004141"/>
    </source>
</evidence>
<feature type="transmembrane region" description="Helical" evidence="6">
    <location>
        <begin position="293"/>
        <end position="314"/>
    </location>
</feature>
<accession>A0A433SVP9</accession>
<evidence type="ECO:0000313" key="8">
    <source>
        <dbReference type="Proteomes" id="UP000271974"/>
    </source>
</evidence>
<evidence type="ECO:0000256" key="3">
    <source>
        <dbReference type="ARBA" id="ARBA00022692"/>
    </source>
</evidence>
<feature type="transmembrane region" description="Helical" evidence="6">
    <location>
        <begin position="525"/>
        <end position="548"/>
    </location>
</feature>
<dbReference type="PANTHER" id="PTHR12385:SF12">
    <property type="entry name" value="CHOLINE TRANSPORTER-LIKE PROTEIN"/>
    <property type="match status" value="1"/>
</dbReference>
<feature type="transmembrane region" description="Helical" evidence="6">
    <location>
        <begin position="214"/>
        <end position="235"/>
    </location>
</feature>
<comment type="caution">
    <text evidence="7">The sequence shown here is derived from an EMBL/GenBank/DDBJ whole genome shotgun (WGS) entry which is preliminary data.</text>
</comment>
<dbReference type="GO" id="GO:0022857">
    <property type="term" value="F:transmembrane transporter activity"/>
    <property type="evidence" value="ECO:0007669"/>
    <property type="project" value="UniProtKB-UniRule"/>
</dbReference>
<evidence type="ECO:0000256" key="4">
    <source>
        <dbReference type="ARBA" id="ARBA00022989"/>
    </source>
</evidence>
<dbReference type="OrthoDB" id="420519at2759"/>
<feature type="transmembrane region" description="Helical" evidence="6">
    <location>
        <begin position="31"/>
        <end position="52"/>
    </location>
</feature>
<dbReference type="EMBL" id="RQTK01000945">
    <property type="protein sequence ID" value="RUS73362.1"/>
    <property type="molecule type" value="Genomic_DNA"/>
</dbReference>
<keyword evidence="3 6" id="KW-0812">Transmembrane</keyword>
<feature type="transmembrane region" description="Helical" evidence="6">
    <location>
        <begin position="555"/>
        <end position="578"/>
    </location>
</feature>
<evidence type="ECO:0000256" key="5">
    <source>
        <dbReference type="ARBA" id="ARBA00023136"/>
    </source>
</evidence>
<dbReference type="InterPro" id="IPR007603">
    <property type="entry name" value="Choline_transptr-like"/>
</dbReference>
<dbReference type="PANTHER" id="PTHR12385">
    <property type="entry name" value="CHOLINE TRANSPORTER-LIKE (SLC FAMILY 44)"/>
    <property type="match status" value="1"/>
</dbReference>
<keyword evidence="5 6" id="KW-0472">Membrane</keyword>
<organism evidence="7 8">
    <name type="scientific">Elysia chlorotica</name>
    <name type="common">Eastern emerald elysia</name>
    <name type="synonym">Sea slug</name>
    <dbReference type="NCBI Taxonomy" id="188477"/>
    <lineage>
        <taxon>Eukaryota</taxon>
        <taxon>Metazoa</taxon>
        <taxon>Spiralia</taxon>
        <taxon>Lophotrochozoa</taxon>
        <taxon>Mollusca</taxon>
        <taxon>Gastropoda</taxon>
        <taxon>Heterobranchia</taxon>
        <taxon>Euthyneura</taxon>
        <taxon>Panpulmonata</taxon>
        <taxon>Sacoglossa</taxon>
        <taxon>Placobranchoidea</taxon>
        <taxon>Plakobranchidae</taxon>
        <taxon>Elysia</taxon>
    </lineage>
</organism>
<evidence type="ECO:0000256" key="6">
    <source>
        <dbReference type="RuleBase" id="RU368066"/>
    </source>
</evidence>